<dbReference type="Gene3D" id="1.20.120.1760">
    <property type="match status" value="1"/>
</dbReference>
<organism evidence="2 3">
    <name type="scientific">Acinetobacter tibetensis</name>
    <dbReference type="NCBI Taxonomy" id="2943497"/>
    <lineage>
        <taxon>Bacteria</taxon>
        <taxon>Pseudomonadati</taxon>
        <taxon>Pseudomonadota</taxon>
        <taxon>Gammaproteobacteria</taxon>
        <taxon>Moraxellales</taxon>
        <taxon>Moraxellaceae</taxon>
        <taxon>Acinetobacter</taxon>
    </lineage>
</organism>
<name>A0AAE9RZ37_9GAMM</name>
<evidence type="ECO:0000313" key="3">
    <source>
        <dbReference type="Proteomes" id="UP001056716"/>
    </source>
</evidence>
<feature type="transmembrane region" description="Helical" evidence="1">
    <location>
        <begin position="187"/>
        <end position="207"/>
    </location>
</feature>
<sequence length="216" mass="24683">MPSIYQLKPAFQNLLRPFVRRLYQHGIMANQVTLFAMFISLLLAGWLGFIFNKPTQANAFYFLLVPIWMLIRMAFNAIDGMLAREFKQQSKLGAYLNELCDVISDTALYLCFIVLSCISAPLLLCVVFLAILSEYAGVMAPVIGQERRYDGPMGKSDRAFWFSLLAVFYTLSQYFSEHVTFKLQQLMSNGLLAIIALLLMITIYNRIRHAIQNTSH</sequence>
<proteinExistence type="predicted"/>
<accession>A0AAE9RZ37</accession>
<feature type="transmembrane region" description="Helical" evidence="1">
    <location>
        <begin position="32"/>
        <end position="52"/>
    </location>
</feature>
<dbReference type="EMBL" id="CP098732">
    <property type="protein sequence ID" value="USE81890.1"/>
    <property type="molecule type" value="Genomic_DNA"/>
</dbReference>
<dbReference type="KEGG" id="atz:M5E07_08620"/>
<feature type="transmembrane region" description="Helical" evidence="1">
    <location>
        <begin position="107"/>
        <end position="138"/>
    </location>
</feature>
<dbReference type="AlphaFoldDB" id="A0AAE9RZ37"/>
<dbReference type="InterPro" id="IPR000462">
    <property type="entry name" value="CDP-OH_P_trans"/>
</dbReference>
<dbReference type="RefSeq" id="WP_252218513.1">
    <property type="nucleotide sequence ID" value="NZ_CP098732.1"/>
</dbReference>
<keyword evidence="3" id="KW-1185">Reference proteome</keyword>
<keyword evidence="1" id="KW-0472">Membrane</keyword>
<protein>
    <submittedName>
        <fullName evidence="2">CDP-alcohol phosphatidyltransferase family protein</fullName>
    </submittedName>
</protein>
<dbReference type="GO" id="GO:0016780">
    <property type="term" value="F:phosphotransferase activity, for other substituted phosphate groups"/>
    <property type="evidence" value="ECO:0007669"/>
    <property type="project" value="InterPro"/>
</dbReference>
<dbReference type="GO" id="GO:0016020">
    <property type="term" value="C:membrane"/>
    <property type="evidence" value="ECO:0007669"/>
    <property type="project" value="InterPro"/>
</dbReference>
<evidence type="ECO:0000256" key="1">
    <source>
        <dbReference type="SAM" id="Phobius"/>
    </source>
</evidence>
<feature type="transmembrane region" description="Helical" evidence="1">
    <location>
        <begin position="159"/>
        <end position="175"/>
    </location>
</feature>
<dbReference type="GO" id="GO:0008654">
    <property type="term" value="P:phospholipid biosynthetic process"/>
    <property type="evidence" value="ECO:0007669"/>
    <property type="project" value="InterPro"/>
</dbReference>
<keyword evidence="1" id="KW-0812">Transmembrane</keyword>
<dbReference type="Pfam" id="PF01066">
    <property type="entry name" value="CDP-OH_P_transf"/>
    <property type="match status" value="1"/>
</dbReference>
<reference evidence="2" key="1">
    <citation type="submission" date="2022-06" db="EMBL/GenBank/DDBJ databases">
        <title>Isolation, identification and characterization of iprodione-degrading strains in Lhasa, Tibet.</title>
        <authorList>
            <person name="Pan H."/>
        </authorList>
    </citation>
    <scope>NUCLEOTIDE SEQUENCE</scope>
    <source>
        <strain evidence="2">Y-23</strain>
    </source>
</reference>
<dbReference type="Proteomes" id="UP001056716">
    <property type="component" value="Chromosome"/>
</dbReference>
<keyword evidence="1" id="KW-1133">Transmembrane helix</keyword>
<dbReference type="InterPro" id="IPR043130">
    <property type="entry name" value="CDP-OH_PTrfase_TM_dom"/>
</dbReference>
<evidence type="ECO:0000313" key="2">
    <source>
        <dbReference type="EMBL" id="USE81890.1"/>
    </source>
</evidence>
<feature type="transmembrane region" description="Helical" evidence="1">
    <location>
        <begin position="59"/>
        <end position="78"/>
    </location>
</feature>
<gene>
    <name evidence="2" type="ORF">M5E07_08620</name>
</gene>